<keyword evidence="2" id="KW-1185">Reference proteome</keyword>
<dbReference type="EMBL" id="APRJ01000011">
    <property type="protein sequence ID" value="ENW86489.1"/>
    <property type="molecule type" value="Genomic_DNA"/>
</dbReference>
<dbReference type="Proteomes" id="UP000023774">
    <property type="component" value="Unassembled WGS sequence"/>
</dbReference>
<dbReference type="HOGENOM" id="CLU_2986106_0_0_6"/>
<proteinExistence type="predicted"/>
<evidence type="ECO:0000313" key="2">
    <source>
        <dbReference type="Proteomes" id="UP000023774"/>
    </source>
</evidence>
<dbReference type="AlphaFoldDB" id="N9M829"/>
<accession>N9M829</accession>
<comment type="caution">
    <text evidence="1">The sequence shown here is derived from an EMBL/GenBank/DDBJ whole genome shotgun (WGS) entry which is preliminary data.</text>
</comment>
<evidence type="ECO:0000313" key="1">
    <source>
        <dbReference type="EMBL" id="ENW86489.1"/>
    </source>
</evidence>
<protein>
    <submittedName>
        <fullName evidence="1">Uncharacterized protein</fullName>
    </submittedName>
</protein>
<reference evidence="1 2" key="1">
    <citation type="submission" date="2013-02" db="EMBL/GenBank/DDBJ databases">
        <title>The Genome Sequence of Acinetobacter sp. NIPH 713.</title>
        <authorList>
            <consortium name="The Broad Institute Genome Sequencing Platform"/>
            <consortium name="The Broad Institute Genome Sequencing Center for Infectious Disease"/>
            <person name="Cerqueira G."/>
            <person name="Feldgarden M."/>
            <person name="Courvalin P."/>
            <person name="Perichon B."/>
            <person name="Grillot-Courvalin C."/>
            <person name="Clermont D."/>
            <person name="Rocha E."/>
            <person name="Yoon E.-J."/>
            <person name="Nemec A."/>
            <person name="Walker B."/>
            <person name="Young S.K."/>
            <person name="Zeng Q."/>
            <person name="Gargeya S."/>
            <person name="Fitzgerald M."/>
            <person name="Haas B."/>
            <person name="Abouelleil A."/>
            <person name="Alvarado L."/>
            <person name="Arachchi H.M."/>
            <person name="Berlin A.M."/>
            <person name="Chapman S.B."/>
            <person name="Dewar J."/>
            <person name="Goldberg J."/>
            <person name="Griggs A."/>
            <person name="Gujja S."/>
            <person name="Hansen M."/>
            <person name="Howarth C."/>
            <person name="Imamovic A."/>
            <person name="Larimer J."/>
            <person name="McCowan C."/>
            <person name="Murphy C."/>
            <person name="Neiman D."/>
            <person name="Pearson M."/>
            <person name="Priest M."/>
            <person name="Roberts A."/>
            <person name="Saif S."/>
            <person name="Shea T."/>
            <person name="Sisk P."/>
            <person name="Sykes S."/>
            <person name="Wortman J."/>
            <person name="Nusbaum C."/>
            <person name="Birren B."/>
        </authorList>
    </citation>
    <scope>NUCLEOTIDE SEQUENCE [LARGE SCALE GENOMIC DNA]</scope>
    <source>
        <strain evidence="1 2">NIPH 713</strain>
    </source>
</reference>
<organism evidence="1 2">
    <name type="scientific">Acinetobacter pseudolwoffii</name>
    <dbReference type="NCBI Taxonomy" id="2053287"/>
    <lineage>
        <taxon>Bacteria</taxon>
        <taxon>Pseudomonadati</taxon>
        <taxon>Pseudomonadota</taxon>
        <taxon>Gammaproteobacteria</taxon>
        <taxon>Moraxellales</taxon>
        <taxon>Moraxellaceae</taxon>
        <taxon>Acinetobacter</taxon>
    </lineage>
</organism>
<name>N9M829_9GAMM</name>
<sequence>MPSIEEKRLAIEMADKIIQTRINLKNPAYYKQNNQAGDIAYWKEVYEECLRVVSPNDLNKN</sequence>
<gene>
    <name evidence="1" type="ORF">F906_01544</name>
</gene>
<dbReference type="RefSeq" id="WP_005171464.1">
    <property type="nucleotide sequence ID" value="NZ_KB850035.1"/>
</dbReference>